<comment type="caution">
    <text evidence="2">The sequence shown here is derived from an EMBL/GenBank/DDBJ whole genome shotgun (WGS) entry which is preliminary data.</text>
</comment>
<proteinExistence type="predicted"/>
<gene>
    <name evidence="2" type="ORF">E6C27_scaffold138G00990</name>
</gene>
<sequence>MQPYRLKRVHEDRGSRIKLKIPSFSGTTNAKAYLECERKIEHVFDCNTFSDNKKMKLVIAEFIIHARNWYHLKSERRRKEEDPIEMWDVLKDAIRKRAKIREEEEDTMSRFLGGLNREIAYPVRGIPRGVKQKISLWLPREWKPRAPTLKRMKLQKSHGDKNGIIDSEDECHEHDAPFEEESDAHDEEYIEGGSSISLVAR</sequence>
<evidence type="ECO:0000313" key="2">
    <source>
        <dbReference type="EMBL" id="KAA0067929.1"/>
    </source>
</evidence>
<accession>A0A5A7VRZ0</accession>
<name>A0A5A7VRZ0_CUCMM</name>
<evidence type="ECO:0000313" key="3">
    <source>
        <dbReference type="Proteomes" id="UP000321393"/>
    </source>
</evidence>
<dbReference type="OrthoDB" id="1731207at2759"/>
<organism evidence="2 3">
    <name type="scientific">Cucumis melo var. makuwa</name>
    <name type="common">Oriental melon</name>
    <dbReference type="NCBI Taxonomy" id="1194695"/>
    <lineage>
        <taxon>Eukaryota</taxon>
        <taxon>Viridiplantae</taxon>
        <taxon>Streptophyta</taxon>
        <taxon>Embryophyta</taxon>
        <taxon>Tracheophyta</taxon>
        <taxon>Spermatophyta</taxon>
        <taxon>Magnoliopsida</taxon>
        <taxon>eudicotyledons</taxon>
        <taxon>Gunneridae</taxon>
        <taxon>Pentapetalae</taxon>
        <taxon>rosids</taxon>
        <taxon>fabids</taxon>
        <taxon>Cucurbitales</taxon>
        <taxon>Cucurbitaceae</taxon>
        <taxon>Benincaseae</taxon>
        <taxon>Cucumis</taxon>
    </lineage>
</organism>
<reference evidence="2 3" key="1">
    <citation type="submission" date="2019-08" db="EMBL/GenBank/DDBJ databases">
        <title>Draft genome sequences of two oriental melons (Cucumis melo L. var makuwa).</title>
        <authorList>
            <person name="Kwon S.-Y."/>
        </authorList>
    </citation>
    <scope>NUCLEOTIDE SEQUENCE [LARGE SCALE GENOMIC DNA]</scope>
    <source>
        <strain evidence="3">cv. SW 3</strain>
        <tissue evidence="2">Leaf</tissue>
    </source>
</reference>
<evidence type="ECO:0000256" key="1">
    <source>
        <dbReference type="SAM" id="MobiDB-lite"/>
    </source>
</evidence>
<dbReference type="PANTHER" id="PTHR35046:SF9">
    <property type="entry name" value="RNA-DIRECTED DNA POLYMERASE"/>
    <property type="match status" value="1"/>
</dbReference>
<dbReference type="PANTHER" id="PTHR35046">
    <property type="entry name" value="ZINC KNUCKLE (CCHC-TYPE) FAMILY PROTEIN"/>
    <property type="match status" value="1"/>
</dbReference>
<dbReference type="EMBL" id="SSTE01000165">
    <property type="protein sequence ID" value="KAA0067929.1"/>
    <property type="molecule type" value="Genomic_DNA"/>
</dbReference>
<protein>
    <submittedName>
        <fullName evidence="2">Gag protein</fullName>
    </submittedName>
</protein>
<feature type="region of interest" description="Disordered" evidence="1">
    <location>
        <begin position="154"/>
        <end position="201"/>
    </location>
</feature>
<feature type="compositionally biased region" description="Acidic residues" evidence="1">
    <location>
        <begin position="178"/>
        <end position="190"/>
    </location>
</feature>
<dbReference type="Proteomes" id="UP000321393">
    <property type="component" value="Unassembled WGS sequence"/>
</dbReference>
<dbReference type="AlphaFoldDB" id="A0A5A7VRZ0"/>